<dbReference type="RefSeq" id="WP_276269073.1">
    <property type="nucleotide sequence ID" value="NZ_JARJLM010000673.1"/>
</dbReference>
<dbReference type="EMBL" id="JARJLM010000673">
    <property type="protein sequence ID" value="MDF3839322.1"/>
    <property type="molecule type" value="Genomic_DNA"/>
</dbReference>
<accession>A0ABT6B4D9</accession>
<dbReference type="Gene3D" id="2.40.160.20">
    <property type="match status" value="1"/>
</dbReference>
<protein>
    <submittedName>
        <fullName evidence="2">Acyloxyacyl hydrolase</fullName>
    </submittedName>
</protein>
<organism evidence="2 3">
    <name type="scientific">Cupriavidus basilensis</name>
    <dbReference type="NCBI Taxonomy" id="68895"/>
    <lineage>
        <taxon>Bacteria</taxon>
        <taxon>Pseudomonadati</taxon>
        <taxon>Pseudomonadota</taxon>
        <taxon>Betaproteobacteria</taxon>
        <taxon>Burkholderiales</taxon>
        <taxon>Burkholderiaceae</taxon>
        <taxon>Cupriavidus</taxon>
    </lineage>
</organism>
<dbReference type="InterPro" id="IPR018550">
    <property type="entry name" value="Lipid-A_deacylase-rel"/>
</dbReference>
<reference evidence="2 3" key="1">
    <citation type="submission" date="2023-03" db="EMBL/GenBank/DDBJ databases">
        <title>Draft assemblies of triclosan tolerant bacteria isolated from returned activated sludge.</title>
        <authorList>
            <person name="Van Hamelsveld S."/>
        </authorList>
    </citation>
    <scope>NUCLEOTIDE SEQUENCE [LARGE SCALE GENOMIC DNA]</scope>
    <source>
        <strain evidence="2 3">GW210010_S58</strain>
    </source>
</reference>
<sequence length="169" mass="18587">MLGTAHPVQAEGAQPSTILPGAVSMHMGFGDGYKRATLSWESTPLWSYQFSGRGGRLDLTGELGVSYWWANKDRNPRNAWQLSAIPMLRYWATEKFYLEAGIGATVFSGSGFAGKNISTAYQFGDHVGAGYQITPSDRIGVRYSHFSNAGIKRPNPGLDIIQVTYTRKF</sequence>
<evidence type="ECO:0000256" key="1">
    <source>
        <dbReference type="ARBA" id="ARBA00004442"/>
    </source>
</evidence>
<evidence type="ECO:0000313" key="2">
    <source>
        <dbReference type="EMBL" id="MDF3839322.1"/>
    </source>
</evidence>
<dbReference type="Pfam" id="PF09411">
    <property type="entry name" value="PagL"/>
    <property type="match status" value="1"/>
</dbReference>
<dbReference type="SUPFAM" id="SSF56925">
    <property type="entry name" value="OMPA-like"/>
    <property type="match status" value="1"/>
</dbReference>
<proteinExistence type="predicted"/>
<dbReference type="Proteomes" id="UP001216674">
    <property type="component" value="Unassembled WGS sequence"/>
</dbReference>
<dbReference type="PIRSF" id="PIRSF029681">
    <property type="entry name" value="PagL"/>
    <property type="match status" value="1"/>
</dbReference>
<evidence type="ECO:0000313" key="3">
    <source>
        <dbReference type="Proteomes" id="UP001216674"/>
    </source>
</evidence>
<name>A0ABT6B4D9_9BURK</name>
<comment type="subcellular location">
    <subcellularLocation>
        <location evidence="1">Cell outer membrane</location>
    </subcellularLocation>
</comment>
<gene>
    <name evidence="2" type="ORF">P3W85_41255</name>
</gene>
<keyword evidence="2" id="KW-0378">Hydrolase</keyword>
<dbReference type="GO" id="GO:0016787">
    <property type="term" value="F:hydrolase activity"/>
    <property type="evidence" value="ECO:0007669"/>
    <property type="project" value="UniProtKB-KW"/>
</dbReference>
<keyword evidence="3" id="KW-1185">Reference proteome</keyword>
<dbReference type="InterPro" id="IPR011250">
    <property type="entry name" value="OMP/PagP_B-barrel"/>
</dbReference>
<comment type="caution">
    <text evidence="2">The sequence shown here is derived from an EMBL/GenBank/DDBJ whole genome shotgun (WGS) entry which is preliminary data.</text>
</comment>